<dbReference type="Pfam" id="PF01757">
    <property type="entry name" value="Acyl_transf_3"/>
    <property type="match status" value="1"/>
</dbReference>
<evidence type="ECO:0000313" key="3">
    <source>
        <dbReference type="EMBL" id="ACS63514.1"/>
    </source>
</evidence>
<evidence type="ECO:0000256" key="1">
    <source>
        <dbReference type="SAM" id="Phobius"/>
    </source>
</evidence>
<dbReference type="InterPro" id="IPR002656">
    <property type="entry name" value="Acyl_transf_3_dom"/>
</dbReference>
<feature type="transmembrane region" description="Helical" evidence="1">
    <location>
        <begin position="304"/>
        <end position="325"/>
    </location>
</feature>
<feature type="transmembrane region" description="Helical" evidence="1">
    <location>
        <begin position="46"/>
        <end position="66"/>
    </location>
</feature>
<dbReference type="STRING" id="428406.Rpic12D_2240"/>
<keyword evidence="3" id="KW-0808">Transferase</keyword>
<keyword evidence="1" id="KW-0472">Membrane</keyword>
<dbReference type="InterPro" id="IPR050879">
    <property type="entry name" value="Acyltransferase_3"/>
</dbReference>
<feature type="transmembrane region" description="Helical" evidence="1">
    <location>
        <begin position="98"/>
        <end position="116"/>
    </location>
</feature>
<dbReference type="AlphaFoldDB" id="C6BBQ8"/>
<evidence type="ECO:0000259" key="2">
    <source>
        <dbReference type="Pfam" id="PF01757"/>
    </source>
</evidence>
<feature type="transmembrane region" description="Helical" evidence="1">
    <location>
        <begin position="209"/>
        <end position="228"/>
    </location>
</feature>
<protein>
    <submittedName>
        <fullName evidence="3">Acyltransferase 3</fullName>
    </submittedName>
</protein>
<feature type="transmembrane region" description="Helical" evidence="1">
    <location>
        <begin position="235"/>
        <end position="252"/>
    </location>
</feature>
<feature type="transmembrane region" description="Helical" evidence="1">
    <location>
        <begin position="164"/>
        <end position="181"/>
    </location>
</feature>
<keyword evidence="1" id="KW-1133">Transmembrane helix</keyword>
<dbReference type="GO" id="GO:0016747">
    <property type="term" value="F:acyltransferase activity, transferring groups other than amino-acyl groups"/>
    <property type="evidence" value="ECO:0007669"/>
    <property type="project" value="InterPro"/>
</dbReference>
<dbReference type="KEGG" id="rpf:Rpic12D_2240"/>
<feature type="transmembrane region" description="Helical" evidence="1">
    <location>
        <begin position="331"/>
        <end position="351"/>
    </location>
</feature>
<accession>C6BBQ8</accession>
<dbReference type="PANTHER" id="PTHR23028:SF53">
    <property type="entry name" value="ACYL_TRANSF_3 DOMAIN-CONTAINING PROTEIN"/>
    <property type="match status" value="1"/>
</dbReference>
<reference evidence="3" key="1">
    <citation type="submission" date="2009-06" db="EMBL/GenBank/DDBJ databases">
        <title>Complete sequence chromosome 1 of Ralstonia pickettii 12D.</title>
        <authorList>
            <consortium name="US DOE Joint Genome Institute"/>
            <person name="Lucas S."/>
            <person name="Copeland A."/>
            <person name="Lapidus A."/>
            <person name="Glavina del Rio T."/>
            <person name="Dalin E."/>
            <person name="Tice H."/>
            <person name="Bruce D."/>
            <person name="Goodwin L."/>
            <person name="Pitluck S."/>
            <person name="Sims D."/>
            <person name="Meincke L."/>
            <person name="Brettin T."/>
            <person name="Detter J.C."/>
            <person name="Han C."/>
            <person name="Larimer F."/>
            <person name="Land M."/>
            <person name="Hauser L."/>
            <person name="Kyrpides N."/>
            <person name="Ovchinnikova G."/>
            <person name="Marsh T."/>
            <person name="Richardson P."/>
        </authorList>
    </citation>
    <scope>NUCLEOTIDE SEQUENCE [LARGE SCALE GENOMIC DNA]</scope>
    <source>
        <strain evidence="3">12D</strain>
    </source>
</reference>
<proteinExistence type="predicted"/>
<keyword evidence="1" id="KW-0812">Transmembrane</keyword>
<organism evidence="3">
    <name type="scientific">Ralstonia pickettii (strain 12D)</name>
    <dbReference type="NCBI Taxonomy" id="428406"/>
    <lineage>
        <taxon>Bacteria</taxon>
        <taxon>Pseudomonadati</taxon>
        <taxon>Pseudomonadota</taxon>
        <taxon>Betaproteobacteria</taxon>
        <taxon>Burkholderiales</taxon>
        <taxon>Burkholderiaceae</taxon>
        <taxon>Ralstonia</taxon>
    </lineage>
</organism>
<dbReference type="HOGENOM" id="CLU_005679_14_0_4"/>
<feature type="domain" description="Acyltransferase 3" evidence="2">
    <location>
        <begin position="14"/>
        <end position="347"/>
    </location>
</feature>
<feature type="transmembrane region" description="Helical" evidence="1">
    <location>
        <begin position="21"/>
        <end position="40"/>
    </location>
</feature>
<dbReference type="GO" id="GO:0000271">
    <property type="term" value="P:polysaccharide biosynthetic process"/>
    <property type="evidence" value="ECO:0007669"/>
    <property type="project" value="TreeGrafter"/>
</dbReference>
<gene>
    <name evidence="3" type="ordered locus">Rpic12D_2240</name>
</gene>
<dbReference type="PANTHER" id="PTHR23028">
    <property type="entry name" value="ACETYLTRANSFERASE"/>
    <property type="match status" value="1"/>
</dbReference>
<dbReference type="GO" id="GO:0016020">
    <property type="term" value="C:membrane"/>
    <property type="evidence" value="ECO:0007669"/>
    <property type="project" value="TreeGrafter"/>
</dbReference>
<sequence length="373" mass="40167">MSHFRRLSTSESAQLDSARGFSALVVAVAHTNQFIVAPVFSKWAPALGLLAQSAVMVFFVLSGFLIGKSISANEARNNGKFSALDYGVDRLVRIWPPLALSIGGLVALAWIAPFFFPSGTASFLQLDGQAPGRVGIEIDRNELLGALFCLNGYLTDTPRSNGPLWSLSIEVGYYVVAGVVAIPRAWWKLASVPVVAGLCWLAWNNDQFFYYAPVWCLGYGLSVLHDRGTSLPKSLLIWCAAISVACAAYAGHRSIVEPDARSAWHALVAFNLLIGLAFGCLLAMVLAGAVTLPATFKSAASYSYTLYVIHTPLLLFFFGVTQAFIGPSIWRAMLIAAGSIAAVVLAARWSAKFVESLPMQAIKKRRTPPVFGT</sequence>
<keyword evidence="3" id="KW-0012">Acyltransferase</keyword>
<name>C6BBQ8_RALP1</name>
<dbReference type="EMBL" id="CP001644">
    <property type="protein sequence ID" value="ACS63514.1"/>
    <property type="molecule type" value="Genomic_DNA"/>
</dbReference>
<feature type="transmembrane region" description="Helical" evidence="1">
    <location>
        <begin position="264"/>
        <end position="292"/>
    </location>
</feature>